<feature type="transmembrane region" description="Helical" evidence="1">
    <location>
        <begin position="28"/>
        <end position="46"/>
    </location>
</feature>
<keyword evidence="1" id="KW-1133">Transmembrane helix</keyword>
<reference evidence="2 3" key="1">
    <citation type="submission" date="2020-01" db="EMBL/GenBank/DDBJ databases">
        <title>Genomes of bacteria type strains.</title>
        <authorList>
            <person name="Chen J."/>
            <person name="Zhu S."/>
            <person name="Yang J."/>
        </authorList>
    </citation>
    <scope>NUCLEOTIDE SEQUENCE [LARGE SCALE GENOMIC DNA]</scope>
    <source>
        <strain evidence="2 3">DSM 16655</strain>
    </source>
</reference>
<comment type="caution">
    <text evidence="2">The sequence shown here is derived from an EMBL/GenBank/DDBJ whole genome shotgun (WGS) entry which is preliminary data.</text>
</comment>
<keyword evidence="1" id="KW-0472">Membrane</keyword>
<evidence type="ECO:0000313" key="2">
    <source>
        <dbReference type="EMBL" id="MCO6410077.1"/>
    </source>
</evidence>
<accession>A0ABT1CV56</accession>
<sequence>MDYDRENLRFNTVRNALYHTARRRAFEFWARCFSFLVIVLGTTAASDVLQRFGIEMIYPSIAVAVVGAIQLVFDPGGKARTHQMLQRDYYRLLAEIEEKHVCDEHDLASWRGELARIAADEPPVLRAIDAKAYNDALDALETFDRNTDRLVIPWFQRLAGGLFYFEGHAYKKVGEIG</sequence>
<organism evidence="2 3">
    <name type="scientific">Hoeflea alexandrii</name>
    <dbReference type="NCBI Taxonomy" id="288436"/>
    <lineage>
        <taxon>Bacteria</taxon>
        <taxon>Pseudomonadati</taxon>
        <taxon>Pseudomonadota</taxon>
        <taxon>Alphaproteobacteria</taxon>
        <taxon>Hyphomicrobiales</taxon>
        <taxon>Rhizobiaceae</taxon>
        <taxon>Hoeflea</taxon>
    </lineage>
</organism>
<name>A0ABT1CV56_9HYPH</name>
<keyword evidence="3" id="KW-1185">Reference proteome</keyword>
<keyword evidence="1" id="KW-0812">Transmembrane</keyword>
<dbReference type="Proteomes" id="UP001320715">
    <property type="component" value="Unassembled WGS sequence"/>
</dbReference>
<dbReference type="RefSeq" id="WP_252916794.1">
    <property type="nucleotide sequence ID" value="NZ_JAAAML010000003.1"/>
</dbReference>
<protein>
    <recommendedName>
        <fullName evidence="4">SMODS and SLOG-associating 2TM effector domain-containing protein</fullName>
    </recommendedName>
</protein>
<proteinExistence type="predicted"/>
<evidence type="ECO:0000313" key="3">
    <source>
        <dbReference type="Proteomes" id="UP001320715"/>
    </source>
</evidence>
<feature type="transmembrane region" description="Helical" evidence="1">
    <location>
        <begin position="52"/>
        <end position="73"/>
    </location>
</feature>
<dbReference type="EMBL" id="JAAAML010000003">
    <property type="protein sequence ID" value="MCO6410077.1"/>
    <property type="molecule type" value="Genomic_DNA"/>
</dbReference>
<evidence type="ECO:0008006" key="4">
    <source>
        <dbReference type="Google" id="ProtNLM"/>
    </source>
</evidence>
<gene>
    <name evidence="2" type="ORF">GTW23_17980</name>
</gene>
<evidence type="ECO:0000256" key="1">
    <source>
        <dbReference type="SAM" id="Phobius"/>
    </source>
</evidence>